<dbReference type="GO" id="GO:0046872">
    <property type="term" value="F:metal ion binding"/>
    <property type="evidence" value="ECO:0007669"/>
    <property type="project" value="UniProtKB-KW"/>
</dbReference>
<dbReference type="Proteomes" id="UP000431092">
    <property type="component" value="Unassembled WGS sequence"/>
</dbReference>
<dbReference type="EC" id="3.1.3.12" evidence="3"/>
<comment type="cofactor">
    <cofactor evidence="3">
        <name>Mg(2+)</name>
        <dbReference type="ChEBI" id="CHEBI:18420"/>
    </cofactor>
</comment>
<dbReference type="AlphaFoldDB" id="A0A6I3IQM0"/>
<dbReference type="PANTHER" id="PTHR43768:SF3">
    <property type="entry name" value="TREHALOSE 6-PHOSPHATE PHOSPHATASE"/>
    <property type="match status" value="1"/>
</dbReference>
<gene>
    <name evidence="4" type="primary">otsB</name>
    <name evidence="4" type="ORF">GGG17_03175</name>
</gene>
<dbReference type="RefSeq" id="WP_154592332.1">
    <property type="nucleotide sequence ID" value="NZ_WLVL01000016.1"/>
</dbReference>
<evidence type="ECO:0000256" key="1">
    <source>
        <dbReference type="ARBA" id="ARBA00022801"/>
    </source>
</evidence>
<comment type="catalytic activity">
    <reaction evidence="3">
        <text>alpha,alpha-trehalose 6-phosphate + H2O = alpha,alpha-trehalose + phosphate</text>
        <dbReference type="Rhea" id="RHEA:23420"/>
        <dbReference type="ChEBI" id="CHEBI:15377"/>
        <dbReference type="ChEBI" id="CHEBI:16551"/>
        <dbReference type="ChEBI" id="CHEBI:43474"/>
        <dbReference type="ChEBI" id="CHEBI:58429"/>
        <dbReference type="EC" id="3.1.3.12"/>
    </reaction>
</comment>
<dbReference type="NCBIfam" id="TIGR00685">
    <property type="entry name" value="T6PP"/>
    <property type="match status" value="1"/>
</dbReference>
<dbReference type="EMBL" id="WLVL01000016">
    <property type="protein sequence ID" value="MTB70989.1"/>
    <property type="molecule type" value="Genomic_DNA"/>
</dbReference>
<sequence length="260" mass="26926">MDDALRSAIDEIASRATIVVATDFDGVLSPLVEDPMAARPLPGTIEALRALSRMPGTTVAAVSGRDLETLGALTGLADLGDDEHVVLVGSHGAQTSRPEAGAEGLSEAQRLDLRSLDESLSAIVEAHPGTRIERKPAAVVLHTRGVDQAVADAATAATVAMAAQHSKAHVMPGKCVVELSVVDSDKGSALVDLAAWCGADAVYYAGDDVTDERAFARLGDDDLTVKVGEGDTVARHRVASPEEAAEVLEALVEARARHTA</sequence>
<accession>A0A6I3IQM0</accession>
<reference evidence="4 5" key="1">
    <citation type="submission" date="2019-11" db="EMBL/GenBank/DDBJ databases">
        <title>Whole genome sequencing identifies a novel species of the genus Arsenicicoccus isolated from human blood.</title>
        <authorList>
            <person name="Jeong J.H."/>
            <person name="Kweon O.J."/>
            <person name="Kim H.R."/>
            <person name="Kim T.-H."/>
            <person name="Ha S.-M."/>
            <person name="Lee M.-K."/>
        </authorList>
    </citation>
    <scope>NUCLEOTIDE SEQUENCE [LARGE SCALE GENOMIC DNA]</scope>
    <source>
        <strain evidence="4 5">MKL-02</strain>
    </source>
</reference>
<protein>
    <recommendedName>
        <fullName evidence="3">Trehalose 6-phosphate phosphatase</fullName>
        <ecNumber evidence="3">3.1.3.12</ecNumber>
    </recommendedName>
</protein>
<dbReference type="SUPFAM" id="SSF56784">
    <property type="entry name" value="HAD-like"/>
    <property type="match status" value="1"/>
</dbReference>
<comment type="pathway">
    <text evidence="3">Glycan biosynthesis; trehalose biosynthesis.</text>
</comment>
<dbReference type="Gene3D" id="3.30.70.1020">
    <property type="entry name" value="Trehalose-6-phosphate phosphatase related protein, domain 2"/>
    <property type="match status" value="1"/>
</dbReference>
<dbReference type="InterPro" id="IPR044651">
    <property type="entry name" value="OTSB-like"/>
</dbReference>
<organism evidence="4 5">
    <name type="scientific">Arsenicicoccus cauae</name>
    <dbReference type="NCBI Taxonomy" id="2663847"/>
    <lineage>
        <taxon>Bacteria</taxon>
        <taxon>Bacillati</taxon>
        <taxon>Actinomycetota</taxon>
        <taxon>Actinomycetes</taxon>
        <taxon>Micrococcales</taxon>
        <taxon>Intrasporangiaceae</taxon>
        <taxon>Arsenicicoccus</taxon>
    </lineage>
</organism>
<dbReference type="GO" id="GO:0004805">
    <property type="term" value="F:trehalose-phosphatase activity"/>
    <property type="evidence" value="ECO:0007669"/>
    <property type="project" value="UniProtKB-EC"/>
</dbReference>
<dbReference type="InterPro" id="IPR003337">
    <property type="entry name" value="Trehalose_PPase"/>
</dbReference>
<evidence type="ECO:0000313" key="4">
    <source>
        <dbReference type="EMBL" id="MTB70989.1"/>
    </source>
</evidence>
<evidence type="ECO:0000256" key="3">
    <source>
        <dbReference type="RuleBase" id="RU361117"/>
    </source>
</evidence>
<dbReference type="UniPathway" id="UPA00299"/>
<name>A0A6I3IQM0_9MICO</name>
<dbReference type="GO" id="GO:0005992">
    <property type="term" value="P:trehalose biosynthetic process"/>
    <property type="evidence" value="ECO:0007669"/>
    <property type="project" value="UniProtKB-UniPathway"/>
</dbReference>
<dbReference type="Pfam" id="PF02358">
    <property type="entry name" value="Trehalose_PPase"/>
    <property type="match status" value="1"/>
</dbReference>
<evidence type="ECO:0000313" key="5">
    <source>
        <dbReference type="Proteomes" id="UP000431092"/>
    </source>
</evidence>
<proteinExistence type="inferred from homology"/>
<dbReference type="PANTHER" id="PTHR43768">
    <property type="entry name" value="TREHALOSE 6-PHOSPHATE PHOSPHATASE"/>
    <property type="match status" value="1"/>
</dbReference>
<dbReference type="Gene3D" id="3.40.50.1000">
    <property type="entry name" value="HAD superfamily/HAD-like"/>
    <property type="match status" value="1"/>
</dbReference>
<keyword evidence="3" id="KW-0479">Metal-binding</keyword>
<keyword evidence="5" id="KW-1185">Reference proteome</keyword>
<dbReference type="InterPro" id="IPR036412">
    <property type="entry name" value="HAD-like_sf"/>
</dbReference>
<dbReference type="InterPro" id="IPR023214">
    <property type="entry name" value="HAD_sf"/>
</dbReference>
<keyword evidence="1 3" id="KW-0378">Hydrolase</keyword>
<comment type="function">
    <text evidence="2 3">Removes the phosphate from trehalose 6-phosphate to produce free trehalose.</text>
</comment>
<comment type="caution">
    <text evidence="4">The sequence shown here is derived from an EMBL/GenBank/DDBJ whole genome shotgun (WGS) entry which is preliminary data.</text>
</comment>
<comment type="similarity">
    <text evidence="3">Belongs to the trehalose phosphatase family.</text>
</comment>
<evidence type="ECO:0000256" key="2">
    <source>
        <dbReference type="ARBA" id="ARBA00024179"/>
    </source>
</evidence>
<keyword evidence="3" id="KW-0460">Magnesium</keyword>